<gene>
    <name evidence="2" type="ORF">GCM10009864_28490</name>
</gene>
<reference evidence="2 3" key="1">
    <citation type="journal article" date="2019" name="Int. J. Syst. Evol. Microbiol.">
        <title>The Global Catalogue of Microorganisms (GCM) 10K type strain sequencing project: providing services to taxonomists for standard genome sequencing and annotation.</title>
        <authorList>
            <consortium name="The Broad Institute Genomics Platform"/>
            <consortium name="The Broad Institute Genome Sequencing Center for Infectious Disease"/>
            <person name="Wu L."/>
            <person name="Ma J."/>
        </authorList>
    </citation>
    <scope>NUCLEOTIDE SEQUENCE [LARGE SCALE GENOMIC DNA]</scope>
    <source>
        <strain evidence="2 3">JCM 16374</strain>
    </source>
</reference>
<dbReference type="Proteomes" id="UP001500994">
    <property type="component" value="Unassembled WGS sequence"/>
</dbReference>
<accession>A0ABN3RSP8</accession>
<comment type="caution">
    <text evidence="2">The sequence shown here is derived from an EMBL/GenBank/DDBJ whole genome shotgun (WGS) entry which is preliminary data.</text>
</comment>
<feature type="compositionally biased region" description="Polar residues" evidence="1">
    <location>
        <begin position="10"/>
        <end position="20"/>
    </location>
</feature>
<dbReference type="EMBL" id="BAAARK010000007">
    <property type="protein sequence ID" value="GAA2659803.1"/>
    <property type="molecule type" value="Genomic_DNA"/>
</dbReference>
<evidence type="ECO:0000313" key="2">
    <source>
        <dbReference type="EMBL" id="GAA2659803.1"/>
    </source>
</evidence>
<name>A0ABN3RSP8_9ACTN</name>
<feature type="region of interest" description="Disordered" evidence="1">
    <location>
        <begin position="1"/>
        <end position="20"/>
    </location>
</feature>
<evidence type="ECO:0000256" key="1">
    <source>
        <dbReference type="SAM" id="MobiDB-lite"/>
    </source>
</evidence>
<evidence type="ECO:0000313" key="3">
    <source>
        <dbReference type="Proteomes" id="UP001500994"/>
    </source>
</evidence>
<proteinExistence type="predicted"/>
<sequence>MKTEEKWTDRYQSQSVQNPENITKSMASTASTPNVMSRVLNRRDGRPTLIRGPVGPPPRSGIWKAKVRTSKFAVVWSRPGDSRTQ</sequence>
<organism evidence="2 3">
    <name type="scientific">Streptomyces lunalinharesii</name>
    <dbReference type="NCBI Taxonomy" id="333384"/>
    <lineage>
        <taxon>Bacteria</taxon>
        <taxon>Bacillati</taxon>
        <taxon>Actinomycetota</taxon>
        <taxon>Actinomycetes</taxon>
        <taxon>Kitasatosporales</taxon>
        <taxon>Streptomycetaceae</taxon>
        <taxon>Streptomyces</taxon>
    </lineage>
</organism>
<keyword evidence="3" id="KW-1185">Reference proteome</keyword>
<protein>
    <submittedName>
        <fullName evidence="2">Uncharacterized protein</fullName>
    </submittedName>
</protein>